<keyword evidence="1" id="KW-0472">Membrane</keyword>
<keyword evidence="3" id="KW-1185">Reference proteome</keyword>
<accession>A0ABT3RUQ7</accession>
<evidence type="ECO:0000313" key="2">
    <source>
        <dbReference type="EMBL" id="MCX2745505.1"/>
    </source>
</evidence>
<feature type="transmembrane region" description="Helical" evidence="1">
    <location>
        <begin position="67"/>
        <end position="88"/>
    </location>
</feature>
<name>A0ABT3RUQ7_9BACT</name>
<organism evidence="2 3">
    <name type="scientific">Mangrovivirga halotolerans</name>
    <dbReference type="NCBI Taxonomy" id="2993936"/>
    <lineage>
        <taxon>Bacteria</taxon>
        <taxon>Pseudomonadati</taxon>
        <taxon>Bacteroidota</taxon>
        <taxon>Cytophagia</taxon>
        <taxon>Cytophagales</taxon>
        <taxon>Mangrovivirgaceae</taxon>
        <taxon>Mangrovivirga</taxon>
    </lineage>
</organism>
<reference evidence="2 3" key="1">
    <citation type="submission" date="2022-11" db="EMBL/GenBank/DDBJ databases">
        <title>The characterization of three novel Bacteroidetes species and genomic analysis of their roles in tidal elemental geochemical cycles.</title>
        <authorList>
            <person name="Ma K."/>
        </authorList>
    </citation>
    <scope>NUCLEOTIDE SEQUENCE [LARGE SCALE GENOMIC DNA]</scope>
    <source>
        <strain evidence="2 3">M17</strain>
    </source>
</reference>
<evidence type="ECO:0000313" key="3">
    <source>
        <dbReference type="Proteomes" id="UP001209885"/>
    </source>
</evidence>
<feature type="transmembrane region" description="Helical" evidence="1">
    <location>
        <begin position="95"/>
        <end position="113"/>
    </location>
</feature>
<protein>
    <submittedName>
        <fullName evidence="2">Uncharacterized protein</fullName>
    </submittedName>
</protein>
<gene>
    <name evidence="2" type="ORF">OO013_16615</name>
</gene>
<evidence type="ECO:0000256" key="1">
    <source>
        <dbReference type="SAM" id="Phobius"/>
    </source>
</evidence>
<sequence length="153" mass="17538">MPSSDSVLEKDLSTRKMPNGIRLLFIVFLLFNFFWIYIYYIANRLTEAQIAAMPEQGRALYLDIPEWVMIAGGIGLVSSVIGLTLVLFGKRTGIWFLLITLIGVLLRDGWFIYDGRVWELIPKQSLILSSISVVIFIMQFLIALYASNKKWLK</sequence>
<dbReference type="EMBL" id="JAPFQN010000010">
    <property type="protein sequence ID" value="MCX2745505.1"/>
    <property type="molecule type" value="Genomic_DNA"/>
</dbReference>
<keyword evidence="1" id="KW-1133">Transmembrane helix</keyword>
<keyword evidence="1" id="KW-0812">Transmembrane</keyword>
<dbReference type="Proteomes" id="UP001209885">
    <property type="component" value="Unassembled WGS sequence"/>
</dbReference>
<comment type="caution">
    <text evidence="2">The sequence shown here is derived from an EMBL/GenBank/DDBJ whole genome shotgun (WGS) entry which is preliminary data.</text>
</comment>
<dbReference type="RefSeq" id="WP_266058096.1">
    <property type="nucleotide sequence ID" value="NZ_JAPFQN010000010.1"/>
</dbReference>
<feature type="transmembrane region" description="Helical" evidence="1">
    <location>
        <begin position="21"/>
        <end position="42"/>
    </location>
</feature>
<feature type="transmembrane region" description="Helical" evidence="1">
    <location>
        <begin position="125"/>
        <end position="146"/>
    </location>
</feature>
<proteinExistence type="predicted"/>